<dbReference type="Gene3D" id="3.90.70.10">
    <property type="entry name" value="Cysteine proteinases"/>
    <property type="match status" value="1"/>
</dbReference>
<proteinExistence type="predicted"/>
<dbReference type="Gene3D" id="2.60.40.10">
    <property type="entry name" value="Immunoglobulins"/>
    <property type="match status" value="2"/>
</dbReference>
<dbReference type="Pfam" id="PF16403">
    <property type="entry name" value="Bact_surface_Ig-like"/>
    <property type="match status" value="1"/>
</dbReference>
<sequence>MQHRKKRRLRKQAKVIIFLTISILIFVGIILIGRSQVHLREDGDLTFEVGQPVSLSPDDYFTLFFYSDKEKAKMAENLNVVLNEVQYVDEAQSIPAVGSYQGTLTFDGESYPITLTFEDTTSPSITCQDAFPYRDSGFDINDYVSVTDNSFEMCEVEIDTSQLNMEIPGTYEIDVHATDNYGNQTNETYQVEVKDITPPSISGTEDAIIVRGEEPDLLEGISANDNVDGDCTSGLSASGEVNNQVVGSYEVSYAVQDQNGNTGSAIKKFFVIDRETRIDDVPMVLQMPSYHNGCESASSTMLLQYYGYDVRLSEVVGAVPRMDTEWRNGTMYGADPNEAFTGSMSSTGYGVFAGPMQETMQSLIDQQQGTHTVVNLTGSSCEQLYYYINMGHPVQVWATTNMRDQKQARKVSWNVKTLEGEYTEETITFPLTEHSLVLIGYTETEVYLNDPLQGLSIVDRDSFEEAYESMGSMALIIE</sequence>
<keyword evidence="1" id="KW-0812">Transmembrane</keyword>
<reference evidence="4" key="2">
    <citation type="journal article" date="2021" name="PeerJ">
        <title>Extensive microbial diversity within the chicken gut microbiome revealed by metagenomics and culture.</title>
        <authorList>
            <person name="Gilroy R."/>
            <person name="Ravi A."/>
            <person name="Getino M."/>
            <person name="Pursley I."/>
            <person name="Horton D.L."/>
            <person name="Alikhan N.F."/>
            <person name="Baker D."/>
            <person name="Gharbi K."/>
            <person name="Hall N."/>
            <person name="Watson M."/>
            <person name="Adriaenssens E.M."/>
            <person name="Foster-Nyarko E."/>
            <person name="Jarju S."/>
            <person name="Secka A."/>
            <person name="Antonio M."/>
            <person name="Oren A."/>
            <person name="Chaudhuri R.R."/>
            <person name="La Ragione R."/>
            <person name="Hildebrand F."/>
            <person name="Pallen M.J."/>
        </authorList>
    </citation>
    <scope>NUCLEOTIDE SEQUENCE</scope>
    <source>
        <strain evidence="4">CHK195-11698</strain>
    </source>
</reference>
<feature type="domain" description="Pesticidal crystal protein Cry22Aa Ig-like" evidence="3">
    <location>
        <begin position="200"/>
        <end position="266"/>
    </location>
</feature>
<evidence type="ECO:0000259" key="3">
    <source>
        <dbReference type="Pfam" id="PF16403"/>
    </source>
</evidence>
<evidence type="ECO:0000259" key="2">
    <source>
        <dbReference type="Pfam" id="PF13529"/>
    </source>
</evidence>
<dbReference type="PANTHER" id="PTHR37806">
    <property type="entry name" value="LMO0724 PROTEIN"/>
    <property type="match status" value="1"/>
</dbReference>
<keyword evidence="1" id="KW-1133">Transmembrane helix</keyword>
<dbReference type="InterPro" id="IPR032179">
    <property type="entry name" value="Cry22Aa_Ig-like"/>
</dbReference>
<evidence type="ECO:0000313" key="5">
    <source>
        <dbReference type="Proteomes" id="UP000824175"/>
    </source>
</evidence>
<dbReference type="InterPro" id="IPR013783">
    <property type="entry name" value="Ig-like_fold"/>
</dbReference>
<evidence type="ECO:0000256" key="1">
    <source>
        <dbReference type="SAM" id="Phobius"/>
    </source>
</evidence>
<comment type="caution">
    <text evidence="4">The sequence shown here is derived from an EMBL/GenBank/DDBJ whole genome shotgun (WGS) entry which is preliminary data.</text>
</comment>
<organism evidence="4 5">
    <name type="scientific">Candidatus Fimiplasma intestinipullorum</name>
    <dbReference type="NCBI Taxonomy" id="2840825"/>
    <lineage>
        <taxon>Bacteria</taxon>
        <taxon>Bacillati</taxon>
        <taxon>Bacillota</taxon>
        <taxon>Clostridia</taxon>
        <taxon>Eubacteriales</taxon>
        <taxon>Candidatus Fimiplasma</taxon>
    </lineage>
</organism>
<gene>
    <name evidence="4" type="ORF">IAD15_10035</name>
</gene>
<accession>A0A9D1HPG3</accession>
<feature type="domain" description="Peptidase C39-like" evidence="2">
    <location>
        <begin position="280"/>
        <end position="451"/>
    </location>
</feature>
<dbReference type="PANTHER" id="PTHR37806:SF1">
    <property type="entry name" value="PEPTIDASE C39-LIKE DOMAIN-CONTAINING PROTEIN"/>
    <property type="match status" value="1"/>
</dbReference>
<protein>
    <submittedName>
        <fullName evidence="4">C39 family peptidase</fullName>
    </submittedName>
</protein>
<reference evidence="4" key="1">
    <citation type="submission" date="2020-10" db="EMBL/GenBank/DDBJ databases">
        <authorList>
            <person name="Gilroy R."/>
        </authorList>
    </citation>
    <scope>NUCLEOTIDE SEQUENCE</scope>
    <source>
        <strain evidence="4">CHK195-11698</strain>
    </source>
</reference>
<feature type="transmembrane region" description="Helical" evidence="1">
    <location>
        <begin position="12"/>
        <end position="32"/>
    </location>
</feature>
<dbReference type="Proteomes" id="UP000824175">
    <property type="component" value="Unassembled WGS sequence"/>
</dbReference>
<evidence type="ECO:0000313" key="4">
    <source>
        <dbReference type="EMBL" id="HIU14390.1"/>
    </source>
</evidence>
<dbReference type="AlphaFoldDB" id="A0A9D1HPG3"/>
<keyword evidence="1" id="KW-0472">Membrane</keyword>
<dbReference type="Pfam" id="PF13529">
    <property type="entry name" value="Peptidase_C39_2"/>
    <property type="match status" value="1"/>
</dbReference>
<dbReference type="EMBL" id="DVMJ01000088">
    <property type="protein sequence ID" value="HIU14390.1"/>
    <property type="molecule type" value="Genomic_DNA"/>
</dbReference>
<dbReference type="InterPro" id="IPR039564">
    <property type="entry name" value="Peptidase_C39-like"/>
</dbReference>
<name>A0A9D1HPG3_9FIRM</name>